<dbReference type="InterPro" id="IPR006099">
    <property type="entry name" value="MeMalonylCoA_mutase_a/b_cat"/>
</dbReference>
<protein>
    <recommendedName>
        <fullName evidence="1">Methylmalonyl-CoA mutase alpha/beta chain catalytic domain-containing protein</fullName>
    </recommendedName>
</protein>
<dbReference type="Pfam" id="PF01642">
    <property type="entry name" value="MM_CoA_mutase"/>
    <property type="match status" value="1"/>
</dbReference>
<dbReference type="Gene3D" id="3.20.20.240">
    <property type="entry name" value="Methylmalonyl-CoA mutase"/>
    <property type="match status" value="1"/>
</dbReference>
<organism evidence="2 3">
    <name type="scientific">Algoriphagus aestuariicola</name>
    <dbReference type="NCBI Taxonomy" id="1852016"/>
    <lineage>
        <taxon>Bacteria</taxon>
        <taxon>Pseudomonadati</taxon>
        <taxon>Bacteroidota</taxon>
        <taxon>Cytophagia</taxon>
        <taxon>Cytophagales</taxon>
        <taxon>Cyclobacteriaceae</taxon>
        <taxon>Algoriphagus</taxon>
    </lineage>
</organism>
<dbReference type="SUPFAM" id="SSF51703">
    <property type="entry name" value="Cobalamin (vitamin B12)-dependent enzymes"/>
    <property type="match status" value="1"/>
</dbReference>
<reference evidence="2 3" key="1">
    <citation type="submission" date="2021-03" db="EMBL/GenBank/DDBJ databases">
        <title>novel species isolated from a fishpond in China.</title>
        <authorList>
            <person name="Lu H."/>
            <person name="Cai Z."/>
        </authorList>
    </citation>
    <scope>NUCLEOTIDE SEQUENCE [LARGE SCALE GENOMIC DNA]</scope>
    <source>
        <strain evidence="2 3">JCM 31546</strain>
    </source>
</reference>
<dbReference type="Proteomes" id="UP000664698">
    <property type="component" value="Unassembled WGS sequence"/>
</dbReference>
<sequence>MAKNLFSEFHPSSKDAWTKQALLELRGKDFDQVLKSLLWRRIELQPFYTLEDLDGKVPVQHRFHQEASMPGLSPRTWNNIVSVLPGDTSKSVLNKLENGAEGLILHLSGFEDLARTLDGVRPEYIPMLVKPTGNPIAAMSSFLAWVETQQVSGEEISGALLWTPSDLVFEQNDAYGLALEIFHEVMELTEPFPNFRSFTLKTSRYTEAGGNPLDALVFGLGELIELIDQSGGNPERVFNNMLIEVSVADSHFGEIARLKAFRTAVVSLARLYSIKLPESELLMLGQTSGWSKSILDANTNLIRQTYEAMSAVLGGVNLLWTKPLLETNARDWEKRIALNVSSILREEAYLDKVEDPSSGAFFLEKIVDAILSEVRDGLSRLEEKGGWHSALQSGEIHSRVRAYRAEIQTDVAEKLVSKIGANKFPASGDLINDLEFEFFEEKSFELNPTRASYLVELQNHDAL</sequence>
<dbReference type="PANTHER" id="PTHR48101:SF1">
    <property type="entry name" value="METHYLMALONYL-COA MUTASE, LARGE SUBUNIT"/>
    <property type="match status" value="1"/>
</dbReference>
<proteinExistence type="predicted"/>
<accession>A0ABS3BWF7</accession>
<keyword evidence="3" id="KW-1185">Reference proteome</keyword>
<comment type="caution">
    <text evidence="2">The sequence shown here is derived from an EMBL/GenBank/DDBJ whole genome shotgun (WGS) entry which is preliminary data.</text>
</comment>
<evidence type="ECO:0000313" key="3">
    <source>
        <dbReference type="Proteomes" id="UP000664698"/>
    </source>
</evidence>
<dbReference type="EMBL" id="JAFKCW010000005">
    <property type="protein sequence ID" value="MBN7803149.1"/>
    <property type="molecule type" value="Genomic_DNA"/>
</dbReference>
<dbReference type="RefSeq" id="WP_206571145.1">
    <property type="nucleotide sequence ID" value="NZ_JAFKCW010000005.1"/>
</dbReference>
<evidence type="ECO:0000259" key="1">
    <source>
        <dbReference type="Pfam" id="PF01642"/>
    </source>
</evidence>
<dbReference type="PANTHER" id="PTHR48101">
    <property type="entry name" value="METHYLMALONYL-COA MUTASE, MITOCHONDRIAL-RELATED"/>
    <property type="match status" value="1"/>
</dbReference>
<name>A0ABS3BWF7_9BACT</name>
<dbReference type="InterPro" id="IPR016176">
    <property type="entry name" value="Cbl-dep_enz_cat"/>
</dbReference>
<gene>
    <name evidence="2" type="ORF">J0A67_19905</name>
</gene>
<evidence type="ECO:0000313" key="2">
    <source>
        <dbReference type="EMBL" id="MBN7803149.1"/>
    </source>
</evidence>
<feature type="domain" description="Methylmalonyl-CoA mutase alpha/beta chain catalytic" evidence="1">
    <location>
        <begin position="99"/>
        <end position="427"/>
    </location>
</feature>